<protein>
    <submittedName>
        <fullName evidence="2">Alpha/beta hydrolase</fullName>
    </submittedName>
</protein>
<dbReference type="SUPFAM" id="SSF53474">
    <property type="entry name" value="alpha/beta-Hydrolases"/>
    <property type="match status" value="1"/>
</dbReference>
<keyword evidence="3" id="KW-1185">Reference proteome</keyword>
<evidence type="ECO:0000313" key="3">
    <source>
        <dbReference type="Proteomes" id="UP000188613"/>
    </source>
</evidence>
<evidence type="ECO:0000313" key="2">
    <source>
        <dbReference type="EMBL" id="OMP67738.1"/>
    </source>
</evidence>
<dbReference type="InterPro" id="IPR022742">
    <property type="entry name" value="Hydrolase_4"/>
</dbReference>
<dbReference type="EMBL" id="MSFI01000009">
    <property type="protein sequence ID" value="OMP67738.1"/>
    <property type="molecule type" value="Genomic_DNA"/>
</dbReference>
<dbReference type="Proteomes" id="UP000188613">
    <property type="component" value="Unassembled WGS sequence"/>
</dbReference>
<dbReference type="PANTHER" id="PTHR46438">
    <property type="entry name" value="ALPHA/BETA-HYDROLASES SUPERFAMILY PROTEIN"/>
    <property type="match status" value="1"/>
</dbReference>
<dbReference type="Pfam" id="PF12146">
    <property type="entry name" value="Hydrolase_4"/>
    <property type="match status" value="1"/>
</dbReference>
<dbReference type="GO" id="GO:0016787">
    <property type="term" value="F:hydrolase activity"/>
    <property type="evidence" value="ECO:0007669"/>
    <property type="project" value="UniProtKB-KW"/>
</dbReference>
<comment type="caution">
    <text evidence="2">The sequence shown here is derived from an EMBL/GenBank/DDBJ whole genome shotgun (WGS) entry which is preliminary data.</text>
</comment>
<dbReference type="AlphaFoldDB" id="A0A1V2A9R4"/>
<reference evidence="2 3" key="1">
    <citation type="submission" date="2016-12" db="EMBL/GenBank/DDBJ databases">
        <title>Domibacillus sp. SAB 38T whole genome sequencing.</title>
        <authorList>
            <person name="Verma A."/>
            <person name="Ojha A.K."/>
            <person name="Krishnamurthi S."/>
        </authorList>
    </citation>
    <scope>NUCLEOTIDE SEQUENCE [LARGE SCALE GENOMIC DNA]</scope>
    <source>
        <strain evidence="2 3">SAB 38</strain>
    </source>
</reference>
<dbReference type="STRING" id="1714355.BTO28_07300"/>
<keyword evidence="2" id="KW-0378">Hydrolase</keyword>
<sequence length="330" mass="38349">MGEKRVNSNTRNLTYNETEIYWKKYQRFFPEELRIKENNLPTEEWWSWKDYHIHLDRMSVLNAKIKVIFIHGAGGNGRLFAPYARMLQMHGYDIVSPDLPPYGLSYKESPKSMDYHQWIKIMTEFIEQEFNRDGKPIVLLGGSIGGMLAYHVASLSKQVKGLIVTTFVDTSNQKVRDQIAPNKLISRLGKFTLDNFFFVLDSFRISVSKISRMKLITNNLDLTKLIMNDPRAAGTKVSLRFLRTFLNMKPVIEPEYFDVCPILLIHPEVDPMTPYRLSESFYNRLQCEKNCVILEGAGHFPIEQPGVEQMKTALLKFLIEIENDLELIED</sequence>
<feature type="domain" description="Serine aminopeptidase S33" evidence="1">
    <location>
        <begin position="64"/>
        <end position="299"/>
    </location>
</feature>
<accession>A0A1V2A9R4</accession>
<dbReference type="Gene3D" id="3.40.50.1820">
    <property type="entry name" value="alpha/beta hydrolase"/>
    <property type="match status" value="1"/>
</dbReference>
<dbReference type="InterPro" id="IPR029058">
    <property type="entry name" value="AB_hydrolase_fold"/>
</dbReference>
<evidence type="ECO:0000259" key="1">
    <source>
        <dbReference type="Pfam" id="PF12146"/>
    </source>
</evidence>
<name>A0A1V2A9R4_9BACI</name>
<dbReference type="OrthoDB" id="1376138at2"/>
<gene>
    <name evidence="2" type="ORF">BTO28_07300</name>
</gene>
<proteinExistence type="predicted"/>
<organism evidence="2 3">
    <name type="scientific">Domibacillus epiphyticus</name>
    <dbReference type="NCBI Taxonomy" id="1714355"/>
    <lineage>
        <taxon>Bacteria</taxon>
        <taxon>Bacillati</taxon>
        <taxon>Bacillota</taxon>
        <taxon>Bacilli</taxon>
        <taxon>Bacillales</taxon>
        <taxon>Bacillaceae</taxon>
        <taxon>Domibacillus</taxon>
    </lineage>
</organism>